<dbReference type="EMBL" id="FUXB01000014">
    <property type="protein sequence ID" value="SKA16762.1"/>
    <property type="molecule type" value="Genomic_DNA"/>
</dbReference>
<sequence length="112" mass="12536">MPPETLTKHRFAQIIITLAILVAAFTWRTLTHSDVVTMHCVANPTCSLDVNGKTLTVTKGDTNYDGYLLYPVHNEWTIKPEGQRVGDGKTVLMNKTTQEITILELGIKIRIL</sequence>
<dbReference type="RefSeq" id="WP_078927068.1">
    <property type="nucleotide sequence ID" value="NZ_FUXB01000014.1"/>
</dbReference>
<keyword evidence="2" id="KW-1185">Reference proteome</keyword>
<dbReference type="STRING" id="1123491.SAMN02745782_02725"/>
<accession>A0A1T4RLC0</accession>
<dbReference type="Proteomes" id="UP000190834">
    <property type="component" value="Unassembled WGS sequence"/>
</dbReference>
<proteinExistence type="predicted"/>
<organism evidence="1 2">
    <name type="scientific">Vibrio cincinnatiensis DSM 19608</name>
    <dbReference type="NCBI Taxonomy" id="1123491"/>
    <lineage>
        <taxon>Bacteria</taxon>
        <taxon>Pseudomonadati</taxon>
        <taxon>Pseudomonadota</taxon>
        <taxon>Gammaproteobacteria</taxon>
        <taxon>Vibrionales</taxon>
        <taxon>Vibrionaceae</taxon>
        <taxon>Vibrio</taxon>
    </lineage>
</organism>
<protein>
    <submittedName>
        <fullName evidence="1">Uncharacterized protein</fullName>
    </submittedName>
</protein>
<evidence type="ECO:0000313" key="2">
    <source>
        <dbReference type="Proteomes" id="UP000190834"/>
    </source>
</evidence>
<evidence type="ECO:0000313" key="1">
    <source>
        <dbReference type="EMBL" id="SKA16762.1"/>
    </source>
</evidence>
<name>A0A1T4RLC0_VIBCI</name>
<reference evidence="2" key="1">
    <citation type="submission" date="2017-02" db="EMBL/GenBank/DDBJ databases">
        <authorList>
            <person name="Varghese N."/>
            <person name="Submissions S."/>
        </authorList>
    </citation>
    <scope>NUCLEOTIDE SEQUENCE [LARGE SCALE GENOMIC DNA]</scope>
    <source>
        <strain evidence="2">DSM 19608</strain>
    </source>
</reference>
<dbReference type="OrthoDB" id="5917376at2"/>
<dbReference type="AlphaFoldDB" id="A0A1T4RLC0"/>
<dbReference type="GeneID" id="70583587"/>
<gene>
    <name evidence="1" type="ORF">SAMN02745782_02725</name>
</gene>